<evidence type="ECO:0000313" key="6">
    <source>
        <dbReference type="Proteomes" id="UP001219518"/>
    </source>
</evidence>
<name>A0AAE1IX58_9NEOP</name>
<sequence length="433" mass="48655">MAQADILPCLLSELDFFEQERVQAGVVAQYVEVLQPLSSLQGAQTEVLEFSSAGRPLALMDLGGLRLRFVVYLRKRTGENLTANDDKISTVNCLLHAMIRQCEIFLNEKCITKSPQDYALKSYLDILTSAHPASTDGHTSTFLFSPDESPDSPSHNEGWTNRLAHFKKSNRVELVGYLRDDAMKMMQNLFILDQVNLRVKLGLNSQDMFLWSKSTGQNDVELVIEKAELSVPYFKISPDLSIALERVLTQKPAVYRFNATQIKTFVHPALSSTINLAMAFSGKLPNSLLLTFQKSKDFSPNIKNNPFYFPHCNVEEISVFVNGQEQKIQLDMESDIGCCSALKSIYDTFGFKDENSPANLYTLKNLRNGQFAVAFDLTIDKSGRSNSHNLDLHGTLRIQAKLKEALNETIVVVVYACFPSRFEITADREVILL</sequence>
<protein>
    <submittedName>
        <fullName evidence="4">Uncharacterized protein</fullName>
    </submittedName>
</protein>
<reference evidence="4" key="2">
    <citation type="journal article" date="2023" name="BMC Genomics">
        <title>Pest status, molecular evolution, and epigenetic factors derived from the genome assembly of Frankliniella fusca, a thysanopteran phytovirus vector.</title>
        <authorList>
            <person name="Catto M.A."/>
            <person name="Labadie P.E."/>
            <person name="Jacobson A.L."/>
            <person name="Kennedy G.G."/>
            <person name="Srinivasan R."/>
            <person name="Hunt B.G."/>
        </authorList>
    </citation>
    <scope>NUCLEOTIDE SEQUENCE</scope>
    <source>
        <strain evidence="4">PL_HMW_Pooled</strain>
    </source>
</reference>
<evidence type="ECO:0000313" key="4">
    <source>
        <dbReference type="EMBL" id="KAK3932941.1"/>
    </source>
</evidence>
<dbReference type="EMBL" id="JAHWGI010000607">
    <property type="protein sequence ID" value="KAK3916817.1"/>
    <property type="molecule type" value="Genomic_DNA"/>
</dbReference>
<reference evidence="4" key="1">
    <citation type="submission" date="2021-07" db="EMBL/GenBank/DDBJ databases">
        <authorList>
            <person name="Catto M.A."/>
            <person name="Jacobson A."/>
            <person name="Kennedy G."/>
            <person name="Labadie P."/>
            <person name="Hunt B.G."/>
            <person name="Srinivasan R."/>
        </authorList>
    </citation>
    <scope>NUCLEOTIDE SEQUENCE</scope>
    <source>
        <strain evidence="4">PL_HMW_Pooled</strain>
        <tissue evidence="4">Head</tissue>
    </source>
</reference>
<dbReference type="Proteomes" id="UP001219518">
    <property type="component" value="Unassembled WGS sequence"/>
</dbReference>
<keyword evidence="6" id="KW-1185">Reference proteome</keyword>
<accession>A0AAE1IX58</accession>
<comment type="caution">
    <text evidence="4">The sequence shown here is derived from an EMBL/GenBank/DDBJ whole genome shotgun (WGS) entry which is preliminary data.</text>
</comment>
<dbReference type="EMBL" id="JAHWGI010001441">
    <property type="protein sequence ID" value="KAK3932941.1"/>
    <property type="molecule type" value="Genomic_DNA"/>
</dbReference>
<dbReference type="EMBL" id="JAHWGI010000258">
    <property type="protein sequence ID" value="KAK3911333.1"/>
    <property type="molecule type" value="Genomic_DNA"/>
</dbReference>
<dbReference type="EMBL" id="JAHWGI010001443">
    <property type="protein sequence ID" value="KAK3933114.1"/>
    <property type="molecule type" value="Genomic_DNA"/>
</dbReference>
<evidence type="ECO:0000313" key="1">
    <source>
        <dbReference type="EMBL" id="KAK3910247.1"/>
    </source>
</evidence>
<gene>
    <name evidence="1" type="ORF">KUF71_004121</name>
    <name evidence="4" type="ORF">KUF71_016407</name>
    <name evidence="5" type="ORF">KUF71_017375</name>
    <name evidence="2" type="ORF">KUF71_021114</name>
    <name evidence="3" type="ORF">KUF71_025918</name>
</gene>
<dbReference type="AlphaFoldDB" id="A0AAE1IX58"/>
<proteinExistence type="predicted"/>
<organism evidence="4 6">
    <name type="scientific">Frankliniella fusca</name>
    <dbReference type="NCBI Taxonomy" id="407009"/>
    <lineage>
        <taxon>Eukaryota</taxon>
        <taxon>Metazoa</taxon>
        <taxon>Ecdysozoa</taxon>
        <taxon>Arthropoda</taxon>
        <taxon>Hexapoda</taxon>
        <taxon>Insecta</taxon>
        <taxon>Pterygota</taxon>
        <taxon>Neoptera</taxon>
        <taxon>Paraneoptera</taxon>
        <taxon>Thysanoptera</taxon>
        <taxon>Terebrantia</taxon>
        <taxon>Thripoidea</taxon>
        <taxon>Thripidae</taxon>
        <taxon>Frankliniella</taxon>
    </lineage>
</organism>
<dbReference type="EMBL" id="JAHWGI010000148">
    <property type="protein sequence ID" value="KAK3910247.1"/>
    <property type="molecule type" value="Genomic_DNA"/>
</dbReference>
<evidence type="ECO:0000313" key="3">
    <source>
        <dbReference type="EMBL" id="KAK3916817.1"/>
    </source>
</evidence>
<evidence type="ECO:0000313" key="2">
    <source>
        <dbReference type="EMBL" id="KAK3911333.1"/>
    </source>
</evidence>
<evidence type="ECO:0000313" key="5">
    <source>
        <dbReference type="EMBL" id="KAK3933114.1"/>
    </source>
</evidence>